<reference evidence="2" key="2">
    <citation type="submission" date="2019-10" db="EMBL/GenBank/DDBJ databases">
        <title>A de novo genome assembly of a pear dwarfing rootstock.</title>
        <authorList>
            <person name="Wang F."/>
            <person name="Wang J."/>
            <person name="Li S."/>
            <person name="Zhang Y."/>
            <person name="Fang M."/>
            <person name="Ma L."/>
            <person name="Zhao Y."/>
            <person name="Jiang S."/>
        </authorList>
    </citation>
    <scope>NUCLEOTIDE SEQUENCE [LARGE SCALE GENOMIC DNA]</scope>
</reference>
<gene>
    <name evidence="1" type="ORF">D8674_010610</name>
</gene>
<dbReference type="InterPro" id="IPR036736">
    <property type="entry name" value="ACP-like_sf"/>
</dbReference>
<keyword evidence="2" id="KW-1185">Reference proteome</keyword>
<reference evidence="1 2" key="1">
    <citation type="submission" date="2019-09" db="EMBL/GenBank/DDBJ databases">
        <authorList>
            <person name="Ou C."/>
        </authorList>
    </citation>
    <scope>NUCLEOTIDE SEQUENCE [LARGE SCALE GENOMIC DNA]</scope>
    <source>
        <strain evidence="1">S2</strain>
        <tissue evidence="1">Leaf</tissue>
    </source>
</reference>
<dbReference type="AlphaFoldDB" id="A0A5N5FB73"/>
<evidence type="ECO:0000313" key="2">
    <source>
        <dbReference type="Proteomes" id="UP000327157"/>
    </source>
</evidence>
<dbReference type="Proteomes" id="UP000327157">
    <property type="component" value="Chromosome 13"/>
</dbReference>
<dbReference type="PANTHER" id="PTHR46153:SF29">
    <property type="entry name" value="ACYL CARRIER PROTEIN"/>
    <property type="match status" value="1"/>
</dbReference>
<organism evidence="1 2">
    <name type="scientific">Pyrus ussuriensis x Pyrus communis</name>
    <dbReference type="NCBI Taxonomy" id="2448454"/>
    <lineage>
        <taxon>Eukaryota</taxon>
        <taxon>Viridiplantae</taxon>
        <taxon>Streptophyta</taxon>
        <taxon>Embryophyta</taxon>
        <taxon>Tracheophyta</taxon>
        <taxon>Spermatophyta</taxon>
        <taxon>Magnoliopsida</taxon>
        <taxon>eudicotyledons</taxon>
        <taxon>Gunneridae</taxon>
        <taxon>Pentapetalae</taxon>
        <taxon>rosids</taxon>
        <taxon>fabids</taxon>
        <taxon>Rosales</taxon>
        <taxon>Rosaceae</taxon>
        <taxon>Amygdaloideae</taxon>
        <taxon>Maleae</taxon>
        <taxon>Pyrus</taxon>
    </lineage>
</organism>
<dbReference type="GO" id="GO:0000036">
    <property type="term" value="F:acyl carrier activity"/>
    <property type="evidence" value="ECO:0007669"/>
    <property type="project" value="InterPro"/>
</dbReference>
<comment type="caution">
    <text evidence="1">The sequence shown here is derived from an EMBL/GenBank/DDBJ whole genome shotgun (WGS) entry which is preliminary data.</text>
</comment>
<dbReference type="InterPro" id="IPR044813">
    <property type="entry name" value="ACP_chloroplastic"/>
</dbReference>
<sequence>MASLPQASIAISTSFKPALAPSSRSSGLKSVSFSITGKLFPPISVWLIVKKQLALTEDINVFAGSKFAELGADSLVKIVMGLEEVFSIIVEEENAQTIAIVQDVAEGVGSMHINAW</sequence>
<proteinExistence type="predicted"/>
<name>A0A5N5FB73_9ROSA</name>
<dbReference type="PANTHER" id="PTHR46153">
    <property type="entry name" value="ACYL CARRIER PROTEIN"/>
    <property type="match status" value="1"/>
</dbReference>
<accession>A0A5N5FB73</accession>
<reference evidence="1 2" key="3">
    <citation type="submission" date="2019-11" db="EMBL/GenBank/DDBJ databases">
        <title>A de novo genome assembly of a pear dwarfing rootstock.</title>
        <authorList>
            <person name="Wang F."/>
            <person name="Wang J."/>
            <person name="Li S."/>
            <person name="Zhang Y."/>
            <person name="Fang M."/>
            <person name="Ma L."/>
            <person name="Zhao Y."/>
            <person name="Jiang S."/>
        </authorList>
    </citation>
    <scope>NUCLEOTIDE SEQUENCE [LARGE SCALE GENOMIC DNA]</scope>
    <source>
        <strain evidence="1">S2</strain>
        <tissue evidence="1">Leaf</tissue>
    </source>
</reference>
<protein>
    <submittedName>
        <fullName evidence="1">Acyl carrier protein 1</fullName>
    </submittedName>
</protein>
<dbReference type="Gene3D" id="1.10.1200.10">
    <property type="entry name" value="ACP-like"/>
    <property type="match status" value="1"/>
</dbReference>
<dbReference type="OrthoDB" id="448946at2759"/>
<dbReference type="EMBL" id="SMOL01000753">
    <property type="protein sequence ID" value="KAB2600339.1"/>
    <property type="molecule type" value="Genomic_DNA"/>
</dbReference>
<evidence type="ECO:0000313" key="1">
    <source>
        <dbReference type="EMBL" id="KAB2600339.1"/>
    </source>
</evidence>